<dbReference type="CDD" id="cd03230">
    <property type="entry name" value="ABC_DR_subfamily_A"/>
    <property type="match status" value="1"/>
</dbReference>
<keyword evidence="2" id="KW-0813">Transport</keyword>
<evidence type="ECO:0000256" key="3">
    <source>
        <dbReference type="ARBA" id="ARBA00022741"/>
    </source>
</evidence>
<keyword evidence="4 6" id="KW-0067">ATP-binding</keyword>
<evidence type="ECO:0000256" key="2">
    <source>
        <dbReference type="ARBA" id="ARBA00022448"/>
    </source>
</evidence>
<dbReference type="PROSITE" id="PS00211">
    <property type="entry name" value="ABC_TRANSPORTER_1"/>
    <property type="match status" value="1"/>
</dbReference>
<protein>
    <submittedName>
        <fullName evidence="6">ABC transporter ATP-binding protein</fullName>
    </submittedName>
</protein>
<evidence type="ECO:0000256" key="1">
    <source>
        <dbReference type="ARBA" id="ARBA00005417"/>
    </source>
</evidence>
<dbReference type="InterPro" id="IPR027417">
    <property type="entry name" value="P-loop_NTPase"/>
</dbReference>
<dbReference type="SUPFAM" id="SSF52540">
    <property type="entry name" value="P-loop containing nucleoside triphosphate hydrolases"/>
    <property type="match status" value="1"/>
</dbReference>
<evidence type="ECO:0000313" key="6">
    <source>
        <dbReference type="EMBL" id="QYO77923.1"/>
    </source>
</evidence>
<keyword evidence="7" id="KW-1185">Reference proteome</keyword>
<gene>
    <name evidence="6" type="ORF">K1X15_04980</name>
</gene>
<dbReference type="PANTHER" id="PTHR42711:SF18">
    <property type="entry name" value="ABC TRANSPORTER, ATP-BINDING PROTEIN"/>
    <property type="match status" value="1"/>
</dbReference>
<dbReference type="SMART" id="SM00382">
    <property type="entry name" value="AAA"/>
    <property type="match status" value="1"/>
</dbReference>
<dbReference type="PROSITE" id="PS50893">
    <property type="entry name" value="ABC_TRANSPORTER_2"/>
    <property type="match status" value="1"/>
</dbReference>
<dbReference type="InterPro" id="IPR003439">
    <property type="entry name" value="ABC_transporter-like_ATP-bd"/>
</dbReference>
<dbReference type="Gene3D" id="3.40.50.300">
    <property type="entry name" value="P-loop containing nucleotide triphosphate hydrolases"/>
    <property type="match status" value="1"/>
</dbReference>
<dbReference type="Pfam" id="PF00005">
    <property type="entry name" value="ABC_tran"/>
    <property type="match status" value="1"/>
</dbReference>
<evidence type="ECO:0000256" key="4">
    <source>
        <dbReference type="ARBA" id="ARBA00022840"/>
    </source>
</evidence>
<proteinExistence type="inferred from homology"/>
<dbReference type="InterPro" id="IPR017871">
    <property type="entry name" value="ABC_transporter-like_CS"/>
</dbReference>
<evidence type="ECO:0000259" key="5">
    <source>
        <dbReference type="PROSITE" id="PS50893"/>
    </source>
</evidence>
<keyword evidence="3" id="KW-0547">Nucleotide-binding</keyword>
<dbReference type="InterPro" id="IPR003593">
    <property type="entry name" value="AAA+_ATPase"/>
</dbReference>
<feature type="domain" description="ABC transporter" evidence="5">
    <location>
        <begin position="23"/>
        <end position="251"/>
    </location>
</feature>
<dbReference type="GO" id="GO:0005524">
    <property type="term" value="F:ATP binding"/>
    <property type="evidence" value="ECO:0007669"/>
    <property type="project" value="UniProtKB-KW"/>
</dbReference>
<dbReference type="EMBL" id="CP080590">
    <property type="protein sequence ID" value="QYO77923.1"/>
    <property type="molecule type" value="Genomic_DNA"/>
</dbReference>
<sequence length="310" mass="34482">MLHAIWQVKEPFMAGATEPVDIIAVRNLGYRYKGQARPAVDGVSFTVRRGEIFGLLGPSGAGKSTTQKVLTRQQRSFTGEVDIFGKPLADWGQDYFERIGVGFELPNHYLKFTARENLSFFASLYSRPSRDPRELMALVGLEDYADKKVETFSKGMRMRLNFVRAIQHDPELIFLDEPTAGLDPTNAGIVKELVADLARAGKTIVLTTHNMNDVDQLCDRISFMVDGRFAALDRPQALKAAHGRRMVAVTREDGPTEEFALDGLGANDRFLALLRTGQVERIHSQEASLDKVFADVTGHRLDQVEAEATP</sequence>
<dbReference type="InterPro" id="IPR050763">
    <property type="entry name" value="ABC_transporter_ATP-binding"/>
</dbReference>
<comment type="similarity">
    <text evidence="1">Belongs to the ABC transporter superfamily.</text>
</comment>
<evidence type="ECO:0000313" key="7">
    <source>
        <dbReference type="Proteomes" id="UP000825799"/>
    </source>
</evidence>
<accession>A0ABX8WGQ4</accession>
<name>A0ABX8WGQ4_9HYPH</name>
<dbReference type="PANTHER" id="PTHR42711">
    <property type="entry name" value="ABC TRANSPORTER ATP-BINDING PROTEIN"/>
    <property type="match status" value="1"/>
</dbReference>
<dbReference type="Proteomes" id="UP000825799">
    <property type="component" value="Chromosome"/>
</dbReference>
<organism evidence="6 7">
    <name type="scientific">Devosia salina</name>
    <dbReference type="NCBI Taxonomy" id="2860336"/>
    <lineage>
        <taxon>Bacteria</taxon>
        <taxon>Pseudomonadati</taxon>
        <taxon>Pseudomonadota</taxon>
        <taxon>Alphaproteobacteria</taxon>
        <taxon>Hyphomicrobiales</taxon>
        <taxon>Devosiaceae</taxon>
        <taxon>Devosia</taxon>
    </lineage>
</organism>
<reference evidence="6 7" key="1">
    <citation type="submission" date="2021-08" db="EMBL/GenBank/DDBJ databases">
        <title>Devosia salina sp. nov., isolated from the South China Sea sediment.</title>
        <authorList>
            <person name="Zhou Z."/>
        </authorList>
    </citation>
    <scope>NUCLEOTIDE SEQUENCE [LARGE SCALE GENOMIC DNA]</scope>
    <source>
        <strain evidence="6 7">SCS-3</strain>
    </source>
</reference>